<dbReference type="EMBL" id="BMAO01006177">
    <property type="protein sequence ID" value="GFR06698.1"/>
    <property type="molecule type" value="Genomic_DNA"/>
</dbReference>
<feature type="compositionally biased region" description="Basic and acidic residues" evidence="1">
    <location>
        <begin position="17"/>
        <end position="28"/>
    </location>
</feature>
<feature type="region of interest" description="Disordered" evidence="1">
    <location>
        <begin position="1"/>
        <end position="37"/>
    </location>
</feature>
<dbReference type="AlphaFoldDB" id="A0A8X6J262"/>
<evidence type="ECO:0000313" key="3">
    <source>
        <dbReference type="Proteomes" id="UP000887116"/>
    </source>
</evidence>
<gene>
    <name evidence="2" type="ORF">TNCT_669181</name>
</gene>
<accession>A0A8X6J262</accession>
<dbReference type="Proteomes" id="UP000887116">
    <property type="component" value="Unassembled WGS sequence"/>
</dbReference>
<reference evidence="2" key="1">
    <citation type="submission" date="2020-07" db="EMBL/GenBank/DDBJ databases">
        <title>Multicomponent nature underlies the extraordinary mechanical properties of spider dragline silk.</title>
        <authorList>
            <person name="Kono N."/>
            <person name="Nakamura H."/>
            <person name="Mori M."/>
            <person name="Yoshida Y."/>
            <person name="Ohtoshi R."/>
            <person name="Malay A.D."/>
            <person name="Moran D.A.P."/>
            <person name="Tomita M."/>
            <person name="Numata K."/>
            <person name="Arakawa K."/>
        </authorList>
    </citation>
    <scope>NUCLEOTIDE SEQUENCE</scope>
</reference>
<proteinExistence type="predicted"/>
<comment type="caution">
    <text evidence="2">The sequence shown here is derived from an EMBL/GenBank/DDBJ whole genome shotgun (WGS) entry which is preliminary data.</text>
</comment>
<name>A0A8X6J262_TRICU</name>
<organism evidence="2 3">
    <name type="scientific">Trichonephila clavata</name>
    <name type="common">Joro spider</name>
    <name type="synonym">Nephila clavata</name>
    <dbReference type="NCBI Taxonomy" id="2740835"/>
    <lineage>
        <taxon>Eukaryota</taxon>
        <taxon>Metazoa</taxon>
        <taxon>Ecdysozoa</taxon>
        <taxon>Arthropoda</taxon>
        <taxon>Chelicerata</taxon>
        <taxon>Arachnida</taxon>
        <taxon>Araneae</taxon>
        <taxon>Araneomorphae</taxon>
        <taxon>Entelegynae</taxon>
        <taxon>Araneoidea</taxon>
        <taxon>Nephilidae</taxon>
        <taxon>Trichonephila</taxon>
    </lineage>
</organism>
<feature type="compositionally biased region" description="Low complexity" evidence="1">
    <location>
        <begin position="1"/>
        <end position="16"/>
    </location>
</feature>
<sequence length="139" mass="15754">MPHTFSSTSTRTPSSRCTREKPQDETAPARHRKHPSLIHKAFSPSKGRLKNGNIKIFAQYRLALNKQLSRYSALPALLPADFWCIFSPFPPQSWDNGGNVFLKLGTSTHEMESLEENLKLLLCYFSLKNCLMSVILSMV</sequence>
<keyword evidence="3" id="KW-1185">Reference proteome</keyword>
<protein>
    <submittedName>
        <fullName evidence="2">Uncharacterized protein</fullName>
    </submittedName>
</protein>
<evidence type="ECO:0000256" key="1">
    <source>
        <dbReference type="SAM" id="MobiDB-lite"/>
    </source>
</evidence>
<evidence type="ECO:0000313" key="2">
    <source>
        <dbReference type="EMBL" id="GFR06698.1"/>
    </source>
</evidence>